<evidence type="ECO:0000256" key="1">
    <source>
        <dbReference type="SAM" id="MobiDB-lite"/>
    </source>
</evidence>
<gene>
    <name evidence="2" type="ORF">DVB73_20005</name>
</gene>
<organism evidence="2 3">
    <name type="scientific">Pseudomonas plecoglossicida</name>
    <dbReference type="NCBI Taxonomy" id="70775"/>
    <lineage>
        <taxon>Bacteria</taxon>
        <taxon>Pseudomonadati</taxon>
        <taxon>Pseudomonadota</taxon>
        <taxon>Gammaproteobacteria</taxon>
        <taxon>Pseudomonadales</taxon>
        <taxon>Pseudomonadaceae</taxon>
        <taxon>Pseudomonas</taxon>
    </lineage>
</organism>
<dbReference type="AlphaFoldDB" id="A0AAD0QY87"/>
<feature type="compositionally biased region" description="Polar residues" evidence="1">
    <location>
        <begin position="1"/>
        <end position="17"/>
    </location>
</feature>
<protein>
    <submittedName>
        <fullName evidence="2">Uncharacterized protein</fullName>
    </submittedName>
</protein>
<accession>A0AAD0QY87</accession>
<reference evidence="2 3" key="1">
    <citation type="submission" date="2018-07" db="EMBL/GenBank/DDBJ databases">
        <title>Complete genome sequence of a Pseudomonas plecoglossicida strain pathogenic to the marine fish, Larimichthys crocea.</title>
        <authorList>
            <person name="Tao Z."/>
        </authorList>
    </citation>
    <scope>NUCLEOTIDE SEQUENCE [LARGE SCALE GENOMIC DNA]</scope>
    <source>
        <strain evidence="2 3">XSDHY-P</strain>
    </source>
</reference>
<evidence type="ECO:0000313" key="3">
    <source>
        <dbReference type="Proteomes" id="UP000256503"/>
    </source>
</evidence>
<feature type="region of interest" description="Disordered" evidence="1">
    <location>
        <begin position="1"/>
        <end position="22"/>
    </location>
</feature>
<evidence type="ECO:0000313" key="2">
    <source>
        <dbReference type="EMBL" id="AXM97898.1"/>
    </source>
</evidence>
<name>A0AAD0QY87_PSEDL</name>
<sequence length="65" mass="6963">MKMMGSASQEKTATKSNMADRQRLVRGFGEVFSRMIGATEQKHPGKPGRSGGSHGVACTAQRIPD</sequence>
<dbReference type="EMBL" id="CP031146">
    <property type="protein sequence ID" value="AXM97898.1"/>
    <property type="molecule type" value="Genomic_DNA"/>
</dbReference>
<dbReference type="Proteomes" id="UP000256503">
    <property type="component" value="Chromosome"/>
</dbReference>
<proteinExistence type="predicted"/>
<feature type="region of interest" description="Disordered" evidence="1">
    <location>
        <begin position="38"/>
        <end position="65"/>
    </location>
</feature>